<name>A0A942IBU5_9HYPH</name>
<dbReference type="InterPro" id="IPR035919">
    <property type="entry name" value="EAL_sf"/>
</dbReference>
<keyword evidence="4" id="KW-1185">Reference proteome</keyword>
<accession>A0A942IBU5</accession>
<sequence>MDQPILRKKTASPTAFADPRVPLDPALLAQIGRYDHVTRLPNRLQFIEHFDSYAQSRSTSMLVLVTLADARQYNETLRALGMAFSEDFVRSGADLLASLLPDSVTIYHVSVLSFAVVLPVQDTTKYPAVASEIAKAFTSAITINAIPIKTHVGVGLVPLSAAQGAAESLRAALVAAQDSRNATDGMAFYNHKSDAAHLRAFRLLADLPHAMAATDQLALHYQPRINLQTGQCHGVEALLRWNHPDLGAISPAEFIPLAEQTALITPLTDWVMVRAMAQNRQFIDAGHAMRVSINASPVNLSEGGFDEVLLHHCDAAGLEPHHIELEFTEGTLATNSACAVEQLGRLREAGVDVALDDFGSGYSNLSYIAHIPADVLKIDQSFVRPLKEPGDEDFLLRHIISIAQGLGFRVCAEGIETEFAYSHLRQLGCQEGQGYFMARPMPAEALLDWLAARR</sequence>
<dbReference type="PROSITE" id="PS50883">
    <property type="entry name" value="EAL"/>
    <property type="match status" value="1"/>
</dbReference>
<gene>
    <name evidence="3" type="ORF">KD146_00045</name>
</gene>
<dbReference type="InterPro" id="IPR000160">
    <property type="entry name" value="GGDEF_dom"/>
</dbReference>
<dbReference type="Pfam" id="PF00563">
    <property type="entry name" value="EAL"/>
    <property type="match status" value="1"/>
</dbReference>
<dbReference type="AlphaFoldDB" id="A0A942IBU5"/>
<dbReference type="PANTHER" id="PTHR33121">
    <property type="entry name" value="CYCLIC DI-GMP PHOSPHODIESTERASE PDEF"/>
    <property type="match status" value="1"/>
</dbReference>
<dbReference type="EMBL" id="JAGXTP010000001">
    <property type="protein sequence ID" value="MBS3847074.1"/>
    <property type="molecule type" value="Genomic_DNA"/>
</dbReference>
<dbReference type="InterPro" id="IPR050706">
    <property type="entry name" value="Cyclic-di-GMP_PDE-like"/>
</dbReference>
<dbReference type="Gene3D" id="3.30.70.270">
    <property type="match status" value="1"/>
</dbReference>
<feature type="domain" description="GGDEF" evidence="2">
    <location>
        <begin position="58"/>
        <end position="191"/>
    </location>
</feature>
<dbReference type="RefSeq" id="WP_212656732.1">
    <property type="nucleotide sequence ID" value="NZ_JAGXTP010000001.1"/>
</dbReference>
<dbReference type="InterPro" id="IPR029787">
    <property type="entry name" value="Nucleotide_cyclase"/>
</dbReference>
<dbReference type="PROSITE" id="PS50887">
    <property type="entry name" value="GGDEF"/>
    <property type="match status" value="1"/>
</dbReference>
<evidence type="ECO:0000313" key="3">
    <source>
        <dbReference type="EMBL" id="MBS3847074.1"/>
    </source>
</evidence>
<comment type="caution">
    <text evidence="3">The sequence shown here is derived from an EMBL/GenBank/DDBJ whole genome shotgun (WGS) entry which is preliminary data.</text>
</comment>
<dbReference type="SUPFAM" id="SSF55073">
    <property type="entry name" value="Nucleotide cyclase"/>
    <property type="match status" value="1"/>
</dbReference>
<feature type="domain" description="EAL" evidence="1">
    <location>
        <begin position="200"/>
        <end position="454"/>
    </location>
</feature>
<dbReference type="GO" id="GO:0071111">
    <property type="term" value="F:cyclic-guanylate-specific phosphodiesterase activity"/>
    <property type="evidence" value="ECO:0007669"/>
    <property type="project" value="InterPro"/>
</dbReference>
<reference evidence="3" key="1">
    <citation type="submission" date="2021-04" db="EMBL/GenBank/DDBJ databases">
        <title>Devosia litorisediminis sp. nov., isolated from a sand dune.</title>
        <authorList>
            <person name="Park S."/>
            <person name="Yoon J.-H."/>
        </authorList>
    </citation>
    <scope>NUCLEOTIDE SEQUENCE</scope>
    <source>
        <strain evidence="3">BSSL-BM10</strain>
    </source>
</reference>
<dbReference type="PANTHER" id="PTHR33121:SF19">
    <property type="entry name" value="CYCLIC DI-GMP PHOSPHODIESTERASE PA2567"/>
    <property type="match status" value="1"/>
</dbReference>
<evidence type="ECO:0000313" key="4">
    <source>
        <dbReference type="Proteomes" id="UP000678281"/>
    </source>
</evidence>
<dbReference type="SUPFAM" id="SSF141868">
    <property type="entry name" value="EAL domain-like"/>
    <property type="match status" value="1"/>
</dbReference>
<evidence type="ECO:0000259" key="1">
    <source>
        <dbReference type="PROSITE" id="PS50883"/>
    </source>
</evidence>
<dbReference type="SMART" id="SM00267">
    <property type="entry name" value="GGDEF"/>
    <property type="match status" value="1"/>
</dbReference>
<dbReference type="SMART" id="SM00052">
    <property type="entry name" value="EAL"/>
    <property type="match status" value="1"/>
</dbReference>
<evidence type="ECO:0000259" key="2">
    <source>
        <dbReference type="PROSITE" id="PS50887"/>
    </source>
</evidence>
<dbReference type="InterPro" id="IPR001633">
    <property type="entry name" value="EAL_dom"/>
</dbReference>
<dbReference type="Proteomes" id="UP000678281">
    <property type="component" value="Unassembled WGS sequence"/>
</dbReference>
<dbReference type="Pfam" id="PF00990">
    <property type="entry name" value="GGDEF"/>
    <property type="match status" value="1"/>
</dbReference>
<dbReference type="InterPro" id="IPR043128">
    <property type="entry name" value="Rev_trsase/Diguanyl_cyclase"/>
</dbReference>
<proteinExistence type="predicted"/>
<protein>
    <submittedName>
        <fullName evidence="3">GGDEF domain-containing protein</fullName>
    </submittedName>
</protein>
<dbReference type="Gene3D" id="3.20.20.450">
    <property type="entry name" value="EAL domain"/>
    <property type="match status" value="1"/>
</dbReference>
<dbReference type="CDD" id="cd01948">
    <property type="entry name" value="EAL"/>
    <property type="match status" value="1"/>
</dbReference>
<organism evidence="3 4">
    <name type="scientific">Devosia litorisediminis</name>
    <dbReference type="NCBI Taxonomy" id="2829817"/>
    <lineage>
        <taxon>Bacteria</taxon>
        <taxon>Pseudomonadati</taxon>
        <taxon>Pseudomonadota</taxon>
        <taxon>Alphaproteobacteria</taxon>
        <taxon>Hyphomicrobiales</taxon>
        <taxon>Devosiaceae</taxon>
        <taxon>Devosia</taxon>
    </lineage>
</organism>